<feature type="compositionally biased region" description="Low complexity" evidence="5">
    <location>
        <begin position="32"/>
        <end position="45"/>
    </location>
</feature>
<keyword evidence="3" id="KW-0804">Transcription</keyword>
<feature type="region of interest" description="Disordered" evidence="5">
    <location>
        <begin position="1"/>
        <end position="47"/>
    </location>
</feature>
<dbReference type="InterPro" id="IPR050109">
    <property type="entry name" value="HTH-type_TetR-like_transc_reg"/>
</dbReference>
<dbReference type="PANTHER" id="PTHR30055:SF234">
    <property type="entry name" value="HTH-TYPE TRANSCRIPTIONAL REGULATOR BETI"/>
    <property type="match status" value="1"/>
</dbReference>
<dbReference type="RefSeq" id="WP_155480385.1">
    <property type="nucleotide sequence ID" value="NZ_WNKV01000012.1"/>
</dbReference>
<dbReference type="InterPro" id="IPR001647">
    <property type="entry name" value="HTH_TetR"/>
</dbReference>
<dbReference type="SUPFAM" id="SSF46689">
    <property type="entry name" value="Homeodomain-like"/>
    <property type="match status" value="1"/>
</dbReference>
<evidence type="ECO:0000256" key="5">
    <source>
        <dbReference type="SAM" id="MobiDB-lite"/>
    </source>
</evidence>
<dbReference type="AlphaFoldDB" id="A0A9X4XP89"/>
<dbReference type="InterPro" id="IPR009057">
    <property type="entry name" value="Homeodomain-like_sf"/>
</dbReference>
<dbReference type="PANTHER" id="PTHR30055">
    <property type="entry name" value="HTH-TYPE TRANSCRIPTIONAL REGULATOR RUTR"/>
    <property type="match status" value="1"/>
</dbReference>
<name>A0A9X4XP89_9BRAD</name>
<evidence type="ECO:0000256" key="3">
    <source>
        <dbReference type="ARBA" id="ARBA00023163"/>
    </source>
</evidence>
<evidence type="ECO:0000259" key="6">
    <source>
        <dbReference type="PROSITE" id="PS50977"/>
    </source>
</evidence>
<dbReference type="PROSITE" id="PS50977">
    <property type="entry name" value="HTH_TETR_2"/>
    <property type="match status" value="1"/>
</dbReference>
<comment type="caution">
    <text evidence="7">The sequence shown here is derived from an EMBL/GenBank/DDBJ whole genome shotgun (WGS) entry which is preliminary data.</text>
</comment>
<keyword evidence="1" id="KW-0805">Transcription regulation</keyword>
<dbReference type="Pfam" id="PF00440">
    <property type="entry name" value="TetR_N"/>
    <property type="match status" value="1"/>
</dbReference>
<dbReference type="Gene3D" id="1.10.10.60">
    <property type="entry name" value="Homeodomain-like"/>
    <property type="match status" value="1"/>
</dbReference>
<protein>
    <submittedName>
        <fullName evidence="7">TetR family transcriptional regulator</fullName>
    </submittedName>
</protein>
<dbReference type="EMBL" id="WNKV01000012">
    <property type="protein sequence ID" value="MTW17751.1"/>
    <property type="molecule type" value="Genomic_DNA"/>
</dbReference>
<accession>A0A9X4XP89</accession>
<feature type="domain" description="HTH tetR-type" evidence="6">
    <location>
        <begin position="54"/>
        <end position="114"/>
    </location>
</feature>
<evidence type="ECO:0000256" key="2">
    <source>
        <dbReference type="ARBA" id="ARBA00023125"/>
    </source>
</evidence>
<evidence type="ECO:0000256" key="1">
    <source>
        <dbReference type="ARBA" id="ARBA00023015"/>
    </source>
</evidence>
<evidence type="ECO:0000256" key="4">
    <source>
        <dbReference type="PROSITE-ProRule" id="PRU00335"/>
    </source>
</evidence>
<feature type="compositionally biased region" description="Basic and acidic residues" evidence="5">
    <location>
        <begin position="1"/>
        <end position="11"/>
    </location>
</feature>
<proteinExistence type="predicted"/>
<dbReference type="Gene3D" id="1.10.357.10">
    <property type="entry name" value="Tetracycline Repressor, domain 2"/>
    <property type="match status" value="1"/>
</dbReference>
<organism evidence="7 8">
    <name type="scientific">Rhodoplanes serenus</name>
    <dbReference type="NCBI Taxonomy" id="200615"/>
    <lineage>
        <taxon>Bacteria</taxon>
        <taxon>Pseudomonadati</taxon>
        <taxon>Pseudomonadota</taxon>
        <taxon>Alphaproteobacteria</taxon>
        <taxon>Hyphomicrobiales</taxon>
        <taxon>Nitrobacteraceae</taxon>
        <taxon>Rhodoplanes</taxon>
    </lineage>
</organism>
<evidence type="ECO:0000313" key="7">
    <source>
        <dbReference type="EMBL" id="MTW17751.1"/>
    </source>
</evidence>
<keyword evidence="2 4" id="KW-0238">DNA-binding</keyword>
<gene>
    <name evidence="7" type="ORF">GJ689_16210</name>
</gene>
<sequence>MKRETEREAAKQKGTKQGATNRGATKQGPAKRVAAGAGRTTGAGRAARDRAVGDLKRDLILAAARRVFDRAGLDGASLRAIAAEAGYTPAALYFHFESKEALYAAVLHASLARVDAAVAGAVARRRDPAARLRAAALAFFGFYADNPRDLDLGFYLMRGGMTPAGLGHERDRALNDQLAAVLRPITTAALALGATPRAAERVTVDVFAHAAGLLLLAHTGRIRMFRASAADLMTRFVDDRIAALRASAETEPEPHPATAPQP</sequence>
<dbReference type="GO" id="GO:0003700">
    <property type="term" value="F:DNA-binding transcription factor activity"/>
    <property type="evidence" value="ECO:0007669"/>
    <property type="project" value="TreeGrafter"/>
</dbReference>
<dbReference type="GO" id="GO:0000976">
    <property type="term" value="F:transcription cis-regulatory region binding"/>
    <property type="evidence" value="ECO:0007669"/>
    <property type="project" value="TreeGrafter"/>
</dbReference>
<feature type="compositionally biased region" description="Polar residues" evidence="5">
    <location>
        <begin position="15"/>
        <end position="24"/>
    </location>
</feature>
<evidence type="ECO:0000313" key="8">
    <source>
        <dbReference type="Proteomes" id="UP000438991"/>
    </source>
</evidence>
<dbReference type="PRINTS" id="PR00455">
    <property type="entry name" value="HTHTETR"/>
</dbReference>
<feature type="DNA-binding region" description="H-T-H motif" evidence="4">
    <location>
        <begin position="77"/>
        <end position="96"/>
    </location>
</feature>
<dbReference type="Proteomes" id="UP000438991">
    <property type="component" value="Unassembled WGS sequence"/>
</dbReference>
<reference evidence="7 8" key="1">
    <citation type="submission" date="2019-11" db="EMBL/GenBank/DDBJ databases">
        <title>Whole-genome sequence of Rhodoplanes serenus DSM 18633, type strain.</title>
        <authorList>
            <person name="Kyndt J.A."/>
            <person name="Meyer T.E."/>
        </authorList>
    </citation>
    <scope>NUCLEOTIDE SEQUENCE [LARGE SCALE GENOMIC DNA]</scope>
    <source>
        <strain evidence="7 8">DSM 18633</strain>
    </source>
</reference>